<feature type="compositionally biased region" description="Basic and acidic residues" evidence="1">
    <location>
        <begin position="39"/>
        <end position="67"/>
    </location>
</feature>
<gene>
    <name evidence="2" type="ORF">KUDE01_023284</name>
</gene>
<evidence type="ECO:0000313" key="2">
    <source>
        <dbReference type="EMBL" id="KAK1882501.1"/>
    </source>
</evidence>
<dbReference type="AlphaFoldDB" id="A0AAD9EZ62"/>
<evidence type="ECO:0000256" key="1">
    <source>
        <dbReference type="SAM" id="MobiDB-lite"/>
    </source>
</evidence>
<dbReference type="Proteomes" id="UP001228049">
    <property type="component" value="Unassembled WGS sequence"/>
</dbReference>
<dbReference type="EMBL" id="JASDAP010000023">
    <property type="protein sequence ID" value="KAK1882501.1"/>
    <property type="molecule type" value="Genomic_DNA"/>
</dbReference>
<feature type="region of interest" description="Disordered" evidence="1">
    <location>
        <begin position="1"/>
        <end position="88"/>
    </location>
</feature>
<name>A0AAD9EZ62_DISEL</name>
<accession>A0AAD9EZ62</accession>
<feature type="non-terminal residue" evidence="2">
    <location>
        <position position="1"/>
    </location>
</feature>
<sequence>MAHLQSHQRSLVKYGANYVGGGPSNHNDSSSDGPSSDGPDGRSSDGSDGRSSDGSDGRSSDGSDGRSSDGSGCCSNMAQYFHSPQHFD</sequence>
<reference evidence="2" key="1">
    <citation type="submission" date="2023-04" db="EMBL/GenBank/DDBJ databases">
        <title>Chromosome-level genome of Chaenocephalus aceratus.</title>
        <authorList>
            <person name="Park H."/>
        </authorList>
    </citation>
    <scope>NUCLEOTIDE SEQUENCE</scope>
    <source>
        <strain evidence="2">DE</strain>
        <tissue evidence="2">Muscle</tissue>
    </source>
</reference>
<evidence type="ECO:0000313" key="3">
    <source>
        <dbReference type="Proteomes" id="UP001228049"/>
    </source>
</evidence>
<organism evidence="2 3">
    <name type="scientific">Dissostichus eleginoides</name>
    <name type="common">Patagonian toothfish</name>
    <name type="synonym">Dissostichus amissus</name>
    <dbReference type="NCBI Taxonomy" id="100907"/>
    <lineage>
        <taxon>Eukaryota</taxon>
        <taxon>Metazoa</taxon>
        <taxon>Chordata</taxon>
        <taxon>Craniata</taxon>
        <taxon>Vertebrata</taxon>
        <taxon>Euteleostomi</taxon>
        <taxon>Actinopterygii</taxon>
        <taxon>Neopterygii</taxon>
        <taxon>Teleostei</taxon>
        <taxon>Neoteleostei</taxon>
        <taxon>Acanthomorphata</taxon>
        <taxon>Eupercaria</taxon>
        <taxon>Perciformes</taxon>
        <taxon>Notothenioidei</taxon>
        <taxon>Nototheniidae</taxon>
        <taxon>Dissostichus</taxon>
    </lineage>
</organism>
<keyword evidence="3" id="KW-1185">Reference proteome</keyword>
<comment type="caution">
    <text evidence="2">The sequence shown here is derived from an EMBL/GenBank/DDBJ whole genome shotgun (WGS) entry which is preliminary data.</text>
</comment>
<protein>
    <submittedName>
        <fullName evidence="2">Mediator of DNA damage checkpoint protein 1</fullName>
    </submittedName>
</protein>
<feature type="compositionally biased region" description="Low complexity" evidence="1">
    <location>
        <begin position="28"/>
        <end position="38"/>
    </location>
</feature>
<proteinExistence type="predicted"/>